<keyword evidence="1" id="KW-0732">Signal</keyword>
<dbReference type="AlphaFoldDB" id="A0A7W3P9Z8"/>
<feature type="chain" id="PRO_5030774511" description="Prenyltransferase and squalene oxidase repeat-containing protein" evidence="1">
    <location>
        <begin position="28"/>
        <end position="358"/>
    </location>
</feature>
<evidence type="ECO:0008006" key="4">
    <source>
        <dbReference type="Google" id="ProtNLM"/>
    </source>
</evidence>
<dbReference type="Proteomes" id="UP000580910">
    <property type="component" value="Unassembled WGS sequence"/>
</dbReference>
<dbReference type="Gene3D" id="1.50.10.20">
    <property type="match status" value="1"/>
</dbReference>
<feature type="signal peptide" evidence="1">
    <location>
        <begin position="1"/>
        <end position="27"/>
    </location>
</feature>
<dbReference type="InterPro" id="IPR008930">
    <property type="entry name" value="Terpenoid_cyclase/PrenylTrfase"/>
</dbReference>
<dbReference type="EMBL" id="JACGXA010000001">
    <property type="protein sequence ID" value="MBA8804240.1"/>
    <property type="molecule type" value="Genomic_DNA"/>
</dbReference>
<name>A0A7W3P9Z8_9ACTN</name>
<protein>
    <recommendedName>
        <fullName evidence="4">Prenyltransferase and squalene oxidase repeat-containing protein</fullName>
    </recommendedName>
</protein>
<evidence type="ECO:0000313" key="3">
    <source>
        <dbReference type="Proteomes" id="UP000580910"/>
    </source>
</evidence>
<proteinExistence type="predicted"/>
<reference evidence="2 3" key="1">
    <citation type="submission" date="2020-07" db="EMBL/GenBank/DDBJ databases">
        <title>Sequencing the genomes of 1000 actinobacteria strains.</title>
        <authorList>
            <person name="Klenk H.-P."/>
        </authorList>
    </citation>
    <scope>NUCLEOTIDE SEQUENCE [LARGE SCALE GENOMIC DNA]</scope>
    <source>
        <strain evidence="2 3">DSM 21349</strain>
    </source>
</reference>
<dbReference type="SUPFAM" id="SSF48239">
    <property type="entry name" value="Terpenoid cyclases/Protein prenyltransferases"/>
    <property type="match status" value="1"/>
</dbReference>
<organism evidence="2 3">
    <name type="scientific">Nocardioides ginsengisegetis</name>
    <dbReference type="NCBI Taxonomy" id="661491"/>
    <lineage>
        <taxon>Bacteria</taxon>
        <taxon>Bacillati</taxon>
        <taxon>Actinomycetota</taxon>
        <taxon>Actinomycetes</taxon>
        <taxon>Propionibacteriales</taxon>
        <taxon>Nocardioidaceae</taxon>
        <taxon>Nocardioides</taxon>
    </lineage>
</organism>
<evidence type="ECO:0000313" key="2">
    <source>
        <dbReference type="EMBL" id="MBA8804240.1"/>
    </source>
</evidence>
<sequence>MSRLSRSSALVAVSALLLTLVPGAAQAAPDDRAGTWLTHQLTDGLVHNDQYSFDDYGLTADVAFALLATGGQASHVADIRKSLATHVDSWTTGVDFGSDDVYAGSVAKAVVLAEATGGDPRSFGGVDLVQRLGKRVSTDAPTVGRIQDRSATDYANTIGQAFAARGLAVAGSGKADEAIRFLLKQQCAGGWFRLNFAGKAKADQSCDAGKRATTSAPDTDVTALAVINLRPVPHKSAAVKAAIKDAVAWLKHHQKDNGSFGGGPATEASNANSTGLAAWALGGSGACGAASKAAAWVKKLQVGDVASGKPLHGQRGAIAYDRTAYDAAAQDGITTETQDQWRRATSQAAPGLGYLTCG</sequence>
<keyword evidence="3" id="KW-1185">Reference proteome</keyword>
<comment type="caution">
    <text evidence="2">The sequence shown here is derived from an EMBL/GenBank/DDBJ whole genome shotgun (WGS) entry which is preliminary data.</text>
</comment>
<gene>
    <name evidence="2" type="ORF">FB382_002531</name>
</gene>
<dbReference type="RefSeq" id="WP_182539641.1">
    <property type="nucleotide sequence ID" value="NZ_JACGXA010000001.1"/>
</dbReference>
<accession>A0A7W3P9Z8</accession>
<evidence type="ECO:0000256" key="1">
    <source>
        <dbReference type="SAM" id="SignalP"/>
    </source>
</evidence>